<gene>
    <name evidence="2" type="ORF">SERLA73DRAFT_71261</name>
</gene>
<dbReference type="AlphaFoldDB" id="F8PPW7"/>
<evidence type="ECO:0000256" key="1">
    <source>
        <dbReference type="SAM" id="MobiDB-lite"/>
    </source>
</evidence>
<feature type="region of interest" description="Disordered" evidence="1">
    <location>
        <begin position="1"/>
        <end position="24"/>
    </location>
</feature>
<protein>
    <submittedName>
        <fullName evidence="2">Uncharacterized protein</fullName>
    </submittedName>
</protein>
<evidence type="ECO:0000313" key="3">
    <source>
        <dbReference type="Proteomes" id="UP000008063"/>
    </source>
</evidence>
<keyword evidence="3" id="KW-1185">Reference proteome</keyword>
<sequence>MPPKRKSDTGRGSSSKKFRTSDPDESLVNTILTNVEYYPLPNEPDTIRQLLWKPSRKAGTAKWLYDGVCTDPAVFGALLRLDGPPTLKMHKMETSKFEELIGDLSSSARYSTLCVTSSHVNIRWTDAGEFKFSGSYGTPR</sequence>
<organism evidence="3">
    <name type="scientific">Serpula lacrymans var. lacrymans (strain S7.3)</name>
    <name type="common">Dry rot fungus</name>
    <dbReference type="NCBI Taxonomy" id="936435"/>
    <lineage>
        <taxon>Eukaryota</taxon>
        <taxon>Fungi</taxon>
        <taxon>Dikarya</taxon>
        <taxon>Basidiomycota</taxon>
        <taxon>Agaricomycotina</taxon>
        <taxon>Agaricomycetes</taxon>
        <taxon>Agaricomycetidae</taxon>
        <taxon>Boletales</taxon>
        <taxon>Coniophorineae</taxon>
        <taxon>Serpulaceae</taxon>
        <taxon>Serpula</taxon>
    </lineage>
</organism>
<accession>F8PPW7</accession>
<dbReference type="InParanoid" id="F8PPW7"/>
<name>F8PPW7_SERL3</name>
<dbReference type="OrthoDB" id="5370359at2759"/>
<proteinExistence type="predicted"/>
<dbReference type="HOGENOM" id="CLU_102039_0_0_1"/>
<reference evidence="3" key="1">
    <citation type="journal article" date="2011" name="Science">
        <title>The plant cell wall-decomposing machinery underlies the functional diversity of forest fungi.</title>
        <authorList>
            <person name="Eastwood D.C."/>
            <person name="Floudas D."/>
            <person name="Binder M."/>
            <person name="Majcherczyk A."/>
            <person name="Schneider P."/>
            <person name="Aerts A."/>
            <person name="Asiegbu F.O."/>
            <person name="Baker S.E."/>
            <person name="Barry K."/>
            <person name="Bendiksby M."/>
            <person name="Blumentritt M."/>
            <person name="Coutinho P.M."/>
            <person name="Cullen D."/>
            <person name="de Vries R.P."/>
            <person name="Gathman A."/>
            <person name="Goodell B."/>
            <person name="Henrissat B."/>
            <person name="Ihrmark K."/>
            <person name="Kauserud H."/>
            <person name="Kohler A."/>
            <person name="LaButti K."/>
            <person name="Lapidus A."/>
            <person name="Lavin J.L."/>
            <person name="Lee Y.-H."/>
            <person name="Lindquist E."/>
            <person name="Lilly W."/>
            <person name="Lucas S."/>
            <person name="Morin E."/>
            <person name="Murat C."/>
            <person name="Oguiza J.A."/>
            <person name="Park J."/>
            <person name="Pisabarro A.G."/>
            <person name="Riley R."/>
            <person name="Rosling A."/>
            <person name="Salamov A."/>
            <person name="Schmidt O."/>
            <person name="Schmutz J."/>
            <person name="Skrede I."/>
            <person name="Stenlid J."/>
            <person name="Wiebenga A."/>
            <person name="Xie X."/>
            <person name="Kuees U."/>
            <person name="Hibbett D.S."/>
            <person name="Hoffmeister D."/>
            <person name="Hoegberg N."/>
            <person name="Martin F."/>
            <person name="Grigoriev I.V."/>
            <person name="Watkinson S.C."/>
        </authorList>
    </citation>
    <scope>NUCLEOTIDE SEQUENCE [LARGE SCALE GENOMIC DNA]</scope>
    <source>
        <strain evidence="3">strain S7.3</strain>
    </source>
</reference>
<evidence type="ECO:0000313" key="2">
    <source>
        <dbReference type="EMBL" id="EGO02121.1"/>
    </source>
</evidence>
<dbReference type="Proteomes" id="UP000008063">
    <property type="component" value="Unassembled WGS sequence"/>
</dbReference>
<dbReference type="EMBL" id="GL945477">
    <property type="protein sequence ID" value="EGO02121.1"/>
    <property type="molecule type" value="Genomic_DNA"/>
</dbReference>